<dbReference type="KEGG" id="pmc:P9515_15881"/>
<organism evidence="2 3">
    <name type="scientific">Prochlorococcus marinus (strain MIT 9515)</name>
    <dbReference type="NCBI Taxonomy" id="167542"/>
    <lineage>
        <taxon>Bacteria</taxon>
        <taxon>Bacillati</taxon>
        <taxon>Cyanobacteriota</taxon>
        <taxon>Cyanophyceae</taxon>
        <taxon>Synechococcales</taxon>
        <taxon>Prochlorococcaceae</taxon>
        <taxon>Prochlorococcus</taxon>
    </lineage>
</organism>
<dbReference type="GeneID" id="60201983"/>
<accession>A2BYD4</accession>
<dbReference type="AlphaFoldDB" id="A2BYD4"/>
<dbReference type="RefSeq" id="WP_011820890.1">
    <property type="nucleotide sequence ID" value="NC_008817.1"/>
</dbReference>
<reference evidence="2 3" key="1">
    <citation type="journal article" date="2007" name="PLoS Genet.">
        <title>Patterns and implications of gene gain and loss in the evolution of Prochlorococcus.</title>
        <authorList>
            <person name="Kettler G.C."/>
            <person name="Martiny A.C."/>
            <person name="Huang K."/>
            <person name="Zucker J."/>
            <person name="Coleman M.L."/>
            <person name="Rodrigue S."/>
            <person name="Chen F."/>
            <person name="Lapidus A."/>
            <person name="Ferriera S."/>
            <person name="Johnson J."/>
            <person name="Steglich C."/>
            <person name="Church G.M."/>
            <person name="Richardson P."/>
            <person name="Chisholm S.W."/>
        </authorList>
    </citation>
    <scope>NUCLEOTIDE SEQUENCE [LARGE SCALE GENOMIC DNA]</scope>
    <source>
        <strain evidence="2 3">MIT 9515</strain>
    </source>
</reference>
<name>A2BYD4_PROM5</name>
<evidence type="ECO:0000313" key="3">
    <source>
        <dbReference type="Proteomes" id="UP000001589"/>
    </source>
</evidence>
<dbReference type="STRING" id="167542.P9515_15881"/>
<feature type="coiled-coil region" evidence="1">
    <location>
        <begin position="4"/>
        <end position="31"/>
    </location>
</feature>
<proteinExistence type="predicted"/>
<dbReference type="Proteomes" id="UP000001589">
    <property type="component" value="Chromosome"/>
</dbReference>
<evidence type="ECO:0000256" key="1">
    <source>
        <dbReference type="SAM" id="Coils"/>
    </source>
</evidence>
<gene>
    <name evidence="2" type="ordered locus">P9515_15881</name>
</gene>
<protein>
    <submittedName>
        <fullName evidence="2">Uncharacterized protein</fullName>
    </submittedName>
</protein>
<evidence type="ECO:0000313" key="2">
    <source>
        <dbReference type="EMBL" id="ABM72795.1"/>
    </source>
</evidence>
<dbReference type="HOGENOM" id="CLU_217622_0_0_3"/>
<keyword evidence="1" id="KW-0175">Coiled coil</keyword>
<sequence>MTTNEDLEKRIEILEKEVKHLKAALQYQKKKKMIKRSKLTEGCII</sequence>
<dbReference type="EMBL" id="CP000552">
    <property type="protein sequence ID" value="ABM72795.1"/>
    <property type="molecule type" value="Genomic_DNA"/>
</dbReference>